<dbReference type="KEGG" id="msv:Mesil_3459"/>
<evidence type="ECO:0000313" key="2">
    <source>
        <dbReference type="Proteomes" id="UP000001916"/>
    </source>
</evidence>
<dbReference type="eggNOG" id="COG3360">
    <property type="taxonomic scope" value="Bacteria"/>
</dbReference>
<dbReference type="InterPro" id="IPR009923">
    <property type="entry name" value="Dodecin"/>
</dbReference>
<geneLocation type="plasmid" evidence="1 2">
    <name>pMESIL01</name>
</geneLocation>
<keyword evidence="1" id="KW-0614">Plasmid</keyword>
<sequence length="78" mass="8632">MAVVKVIEIIAESTKSWEDAAQQALEEASKTVRGIRSIWVQDLQAIVEDGNIVAYRANCKLSFVVESEAKKAPARSRK</sequence>
<proteinExistence type="predicted"/>
<reference evidence="1 2" key="1">
    <citation type="journal article" date="2010" name="Stand. Genomic Sci.">
        <title>Complete genome sequence of Meiothermus silvanus type strain (VI-R2).</title>
        <authorList>
            <person name="Sikorski J."/>
            <person name="Tindall B.J."/>
            <person name="Lowry S."/>
            <person name="Lucas S."/>
            <person name="Nolan M."/>
            <person name="Copeland A."/>
            <person name="Glavina Del Rio T."/>
            <person name="Tice H."/>
            <person name="Cheng J.F."/>
            <person name="Han C."/>
            <person name="Pitluck S."/>
            <person name="Liolios K."/>
            <person name="Ivanova N."/>
            <person name="Mavromatis K."/>
            <person name="Mikhailova N."/>
            <person name="Pati A."/>
            <person name="Goodwin L."/>
            <person name="Chen A."/>
            <person name="Palaniappan K."/>
            <person name="Land M."/>
            <person name="Hauser L."/>
            <person name="Chang Y.J."/>
            <person name="Jeffries C.D."/>
            <person name="Rohde M."/>
            <person name="Goker M."/>
            <person name="Woyke T."/>
            <person name="Bristow J."/>
            <person name="Eisen J.A."/>
            <person name="Markowitz V."/>
            <person name="Hugenholtz P."/>
            <person name="Kyrpides N.C."/>
            <person name="Klenk H.P."/>
            <person name="Lapidus A."/>
        </authorList>
    </citation>
    <scope>NUCLEOTIDE SEQUENCE [LARGE SCALE GENOMIC DNA]</scope>
    <source>
        <strain evidence="2">ATCC 700542 / DSM 9946 / VI-R2</strain>
        <plasmid evidence="2">Plasmid pMESIL01</plasmid>
    </source>
</reference>
<gene>
    <name evidence="1" type="ORF">Mesil_3459</name>
</gene>
<dbReference type="HOGENOM" id="CLU_161196_2_1_0"/>
<protein>
    <submittedName>
        <fullName evidence="1">TRIM7 tripartite subunit-containing 7</fullName>
    </submittedName>
</protein>
<dbReference type="PANTHER" id="PTHR39324">
    <property type="entry name" value="CALCIUM DODECIN"/>
    <property type="match status" value="1"/>
</dbReference>
<dbReference type="EMBL" id="CP002043">
    <property type="protein sequence ID" value="ADH65267.1"/>
    <property type="molecule type" value="Genomic_DNA"/>
</dbReference>
<dbReference type="InterPro" id="IPR025543">
    <property type="entry name" value="Dodecin-like"/>
</dbReference>
<accession>D7BJB1</accession>
<keyword evidence="2" id="KW-1185">Reference proteome</keyword>
<dbReference type="PANTHER" id="PTHR39324:SF1">
    <property type="entry name" value="CALCIUM DODECIN"/>
    <property type="match status" value="1"/>
</dbReference>
<dbReference type="RefSeq" id="WP_013159747.1">
    <property type="nucleotide sequence ID" value="NC_014213.1"/>
</dbReference>
<name>D7BJB1_ALLS1</name>
<dbReference type="InterPro" id="IPR036694">
    <property type="entry name" value="Dodecin-like_sf"/>
</dbReference>
<dbReference type="OrthoDB" id="1707990at2"/>
<dbReference type="Proteomes" id="UP000001916">
    <property type="component" value="Plasmid pMESIL01"/>
</dbReference>
<dbReference type="Pfam" id="PF07311">
    <property type="entry name" value="Dodecin"/>
    <property type="match status" value="1"/>
</dbReference>
<dbReference type="Gene3D" id="3.30.1660.10">
    <property type="entry name" value="Flavin-binding protein dodecin"/>
    <property type="match status" value="1"/>
</dbReference>
<dbReference type="AlphaFoldDB" id="D7BJB1"/>
<evidence type="ECO:0000313" key="1">
    <source>
        <dbReference type="EMBL" id="ADH65267.1"/>
    </source>
</evidence>
<organism evidence="1 2">
    <name type="scientific">Allomeiothermus silvanus (strain ATCC 700542 / DSM 9946 / NBRC 106475 / NCIMB 13440 / VI-R2)</name>
    <name type="common">Thermus silvanus</name>
    <dbReference type="NCBI Taxonomy" id="526227"/>
    <lineage>
        <taxon>Bacteria</taxon>
        <taxon>Thermotogati</taxon>
        <taxon>Deinococcota</taxon>
        <taxon>Deinococci</taxon>
        <taxon>Thermales</taxon>
        <taxon>Thermaceae</taxon>
        <taxon>Allomeiothermus</taxon>
    </lineage>
</organism>
<dbReference type="SUPFAM" id="SSF89807">
    <property type="entry name" value="Dodecin-like"/>
    <property type="match status" value="1"/>
</dbReference>